<dbReference type="SUPFAM" id="SSF103007">
    <property type="entry name" value="Hypothetical protein TT1725"/>
    <property type="match status" value="1"/>
</dbReference>
<sequence>MKVLVMSIKLRASWVHSLKEKRMVVKSIIQKLKNKFNISVNEVEDQDIHQSIVIAISSICSSSSQVDSTMENIINFIELNTDAELINIEKDVIMFKFL</sequence>
<protein>
    <submittedName>
        <fullName evidence="1">DUF503 domain-containing protein</fullName>
    </submittedName>
</protein>
<dbReference type="InterPro" id="IPR007546">
    <property type="entry name" value="DUF503"/>
</dbReference>
<name>A0A9X4B1A4_9CLOT</name>
<keyword evidence="2" id="KW-1185">Reference proteome</keyword>
<dbReference type="AlphaFoldDB" id="A0A9X4B1A4"/>
<dbReference type="Proteomes" id="UP001141183">
    <property type="component" value="Unassembled WGS sequence"/>
</dbReference>
<dbReference type="RefSeq" id="WP_008676801.1">
    <property type="nucleotide sequence ID" value="NZ_BAAACM010000019.1"/>
</dbReference>
<evidence type="ECO:0000313" key="2">
    <source>
        <dbReference type="Proteomes" id="UP001141183"/>
    </source>
</evidence>
<reference evidence="1" key="1">
    <citation type="submission" date="2022-05" db="EMBL/GenBank/DDBJ databases">
        <title>Draft genome sequence of Clostridium tertium strain CP3 isolated from Peru.</title>
        <authorList>
            <person name="Hurtado R."/>
            <person name="Lima L."/>
            <person name="Sousa T."/>
            <person name="Jaiswal A.K."/>
            <person name="Tiwari S."/>
            <person name="Maturrano L."/>
            <person name="Brenig B."/>
            <person name="Azevedo V."/>
        </authorList>
    </citation>
    <scope>NUCLEOTIDE SEQUENCE</scope>
    <source>
        <strain evidence="1">CP3</strain>
    </source>
</reference>
<gene>
    <name evidence="1" type="ORF">NE398_10210</name>
</gene>
<comment type="caution">
    <text evidence="1">The sequence shown here is derived from an EMBL/GenBank/DDBJ whole genome shotgun (WGS) entry which is preliminary data.</text>
</comment>
<evidence type="ECO:0000313" key="1">
    <source>
        <dbReference type="EMBL" id="MDC4240532.1"/>
    </source>
</evidence>
<dbReference type="Pfam" id="PF04456">
    <property type="entry name" value="DUF503"/>
    <property type="match status" value="1"/>
</dbReference>
<dbReference type="PANTHER" id="PTHR36441:SF1">
    <property type="entry name" value="DUF503 DOMAIN-CONTAINING PROTEIN"/>
    <property type="match status" value="1"/>
</dbReference>
<dbReference type="GeneID" id="93044572"/>
<dbReference type="EMBL" id="JAMRYU010000010">
    <property type="protein sequence ID" value="MDC4240532.1"/>
    <property type="molecule type" value="Genomic_DNA"/>
</dbReference>
<accession>A0A9X4B1A4</accession>
<dbReference type="PANTHER" id="PTHR36441">
    <property type="entry name" value="HYPOTHETICAL CYTOSOLIC PROTEIN"/>
    <property type="match status" value="1"/>
</dbReference>
<organism evidence="1 2">
    <name type="scientific">Clostridium tertium</name>
    <dbReference type="NCBI Taxonomy" id="1559"/>
    <lineage>
        <taxon>Bacteria</taxon>
        <taxon>Bacillati</taxon>
        <taxon>Bacillota</taxon>
        <taxon>Clostridia</taxon>
        <taxon>Eubacteriales</taxon>
        <taxon>Clostridiaceae</taxon>
        <taxon>Clostridium</taxon>
    </lineage>
</organism>
<dbReference type="Gene3D" id="3.30.70.1120">
    <property type="entry name" value="TT1725-like"/>
    <property type="match status" value="1"/>
</dbReference>
<proteinExistence type="predicted"/>
<dbReference type="InterPro" id="IPR036746">
    <property type="entry name" value="TT1725-like_sf"/>
</dbReference>